<keyword evidence="1 5" id="KW-0436">Ligase</keyword>
<dbReference type="InterPro" id="IPR013815">
    <property type="entry name" value="ATP_grasp_subdomain_1"/>
</dbReference>
<dbReference type="FunFam" id="3.40.50.20:FF:000016">
    <property type="entry name" value="N5-carboxyaminoimidazole ribonucleotide synthase"/>
    <property type="match status" value="1"/>
</dbReference>
<dbReference type="Gene3D" id="3.30.1490.20">
    <property type="entry name" value="ATP-grasp fold, A domain"/>
    <property type="match status" value="1"/>
</dbReference>
<comment type="catalytic activity">
    <reaction evidence="5 6">
        <text>5-amino-1-(5-phospho-beta-D-ribosyl)imidazole + hydrogencarbonate + ATP = 5-carboxyamino-1-(5-phospho-D-ribosyl)imidazole + ADP + phosphate + 2 H(+)</text>
        <dbReference type="Rhea" id="RHEA:19317"/>
        <dbReference type="ChEBI" id="CHEBI:15378"/>
        <dbReference type="ChEBI" id="CHEBI:17544"/>
        <dbReference type="ChEBI" id="CHEBI:30616"/>
        <dbReference type="ChEBI" id="CHEBI:43474"/>
        <dbReference type="ChEBI" id="CHEBI:58730"/>
        <dbReference type="ChEBI" id="CHEBI:137981"/>
        <dbReference type="ChEBI" id="CHEBI:456216"/>
        <dbReference type="EC" id="6.3.4.18"/>
    </reaction>
</comment>
<keyword evidence="8" id="KW-0456">Lyase</keyword>
<dbReference type="GO" id="GO:0004638">
    <property type="term" value="F:phosphoribosylaminoimidazole carboxylase activity"/>
    <property type="evidence" value="ECO:0007669"/>
    <property type="project" value="InterPro"/>
</dbReference>
<sequence>MARRADSEGGRRPGGRAVMQALAAGSTIGIVGGGQLGRMLAMAAARLGYRAVILEPQADCPAAQVANRQIVGAYDDRAALAELAAASDVLTYEFENVPVDAAKFLAESVPVHPPARALEVAQDRLAEKTFLNGIGISTADFRPVDNDGELAAALAAFGGSGILKTRRMGYDGKGQRVFRDFSGSIAGAFDAMGGVPLILESFVAFEREISVIAARGPDGALAAYDPAENVHRGGILHSSTVPAAIGPATAKAATDAAFAILEALDYVGAIGVEFFVLPGGSLLVNEIAPRVHNSGHWTEAACTVSQFEQHIRAVAALPLGDTRRHFDCAMENLIGDDVRRTEALLAEPDLVLHLYGKAEARTGRKMGHFTRLKPRGI</sequence>
<feature type="binding site" evidence="5">
    <location>
        <position position="124"/>
    </location>
    <ligand>
        <name>ATP</name>
        <dbReference type="ChEBI" id="CHEBI:30616"/>
    </ligand>
</feature>
<evidence type="ECO:0000256" key="6">
    <source>
        <dbReference type="RuleBase" id="RU361200"/>
    </source>
</evidence>
<dbReference type="Pfam" id="PF17769">
    <property type="entry name" value="PurK_C"/>
    <property type="match status" value="1"/>
</dbReference>
<dbReference type="SUPFAM" id="SSF51246">
    <property type="entry name" value="Rudiment single hybrid motif"/>
    <property type="match status" value="1"/>
</dbReference>
<dbReference type="HAMAP" id="MF_01928">
    <property type="entry name" value="PurK"/>
    <property type="match status" value="1"/>
</dbReference>
<keyword evidence="4 5" id="KW-0067">ATP-binding</keyword>
<dbReference type="PROSITE" id="PS50975">
    <property type="entry name" value="ATP_GRASP"/>
    <property type="match status" value="1"/>
</dbReference>
<comment type="subunit">
    <text evidence="5 6">Homodimer.</text>
</comment>
<comment type="similarity">
    <text evidence="5 6">Belongs to the PurK/PurT family.</text>
</comment>
<evidence type="ECO:0000259" key="7">
    <source>
        <dbReference type="PROSITE" id="PS50975"/>
    </source>
</evidence>
<dbReference type="Pfam" id="PF22660">
    <property type="entry name" value="RS_preATP-grasp-like"/>
    <property type="match status" value="1"/>
</dbReference>
<dbReference type="Gene3D" id="3.40.50.20">
    <property type="match status" value="1"/>
</dbReference>
<dbReference type="EC" id="6.3.4.18" evidence="5 6"/>
<feature type="binding site" evidence="5">
    <location>
        <begin position="200"/>
        <end position="203"/>
    </location>
    <ligand>
        <name>ATP</name>
        <dbReference type="ChEBI" id="CHEBI:30616"/>
    </ligand>
</feature>
<dbReference type="NCBIfam" id="NF004679">
    <property type="entry name" value="PRK06019.1-5"/>
    <property type="match status" value="1"/>
</dbReference>
<dbReference type="PATRIC" id="fig|1107882.3.peg.1194"/>
<keyword evidence="2 5" id="KW-0547">Nucleotide-binding</keyword>
<dbReference type="InterPro" id="IPR003135">
    <property type="entry name" value="ATP-grasp_carboxylate-amine"/>
</dbReference>
<dbReference type="InterPro" id="IPR054350">
    <property type="entry name" value="PurT/PurK_preATP-grasp"/>
</dbReference>
<feature type="binding site" evidence="5">
    <location>
        <position position="208"/>
    </location>
    <ligand>
        <name>ATP</name>
        <dbReference type="ChEBI" id="CHEBI:30616"/>
    </ligand>
</feature>
<dbReference type="NCBIfam" id="NF004676">
    <property type="entry name" value="PRK06019.1-2"/>
    <property type="match status" value="1"/>
</dbReference>
<feature type="binding site" evidence="5">
    <location>
        <position position="164"/>
    </location>
    <ligand>
        <name>ATP</name>
        <dbReference type="ChEBI" id="CHEBI:30616"/>
    </ligand>
</feature>
<proteinExistence type="inferred from homology"/>
<dbReference type="SUPFAM" id="SSF56059">
    <property type="entry name" value="Glutathione synthetase ATP-binding domain-like"/>
    <property type="match status" value="1"/>
</dbReference>
<feature type="binding site" evidence="5">
    <location>
        <position position="231"/>
    </location>
    <ligand>
        <name>ATP</name>
        <dbReference type="ChEBI" id="CHEBI:30616"/>
    </ligand>
</feature>
<keyword evidence="9" id="KW-1185">Reference proteome</keyword>
<dbReference type="NCBIfam" id="NF004675">
    <property type="entry name" value="PRK06019.1-1"/>
    <property type="match status" value="1"/>
</dbReference>
<dbReference type="AlphaFoldDB" id="H0HM44"/>
<dbReference type="UniPathway" id="UPA00074">
    <property type="reaction ID" value="UER00942"/>
</dbReference>
<dbReference type="Pfam" id="PF02222">
    <property type="entry name" value="ATP-grasp"/>
    <property type="match status" value="1"/>
</dbReference>
<evidence type="ECO:0000256" key="2">
    <source>
        <dbReference type="ARBA" id="ARBA00022741"/>
    </source>
</evidence>
<protein>
    <recommendedName>
        <fullName evidence="5 6">N5-carboxyaminoimidazole ribonucleotide synthase</fullName>
        <shortName evidence="5 6">N5-CAIR synthase</shortName>
        <ecNumber evidence="5 6">6.3.4.18</ecNumber>
    </recommendedName>
    <alternativeName>
        <fullName evidence="5 6">5-(carboxyamino)imidazole ribonucleotide synthetase</fullName>
    </alternativeName>
</protein>
<dbReference type="GO" id="GO:0005829">
    <property type="term" value="C:cytosol"/>
    <property type="evidence" value="ECO:0007669"/>
    <property type="project" value="TreeGrafter"/>
</dbReference>
<evidence type="ECO:0000256" key="4">
    <source>
        <dbReference type="ARBA" id="ARBA00022840"/>
    </source>
</evidence>
<organism evidence="8 9">
    <name type="scientific">Mesorhizobium alhagi CCNWXJ12-2</name>
    <dbReference type="NCBI Taxonomy" id="1107882"/>
    <lineage>
        <taxon>Bacteria</taxon>
        <taxon>Pseudomonadati</taxon>
        <taxon>Pseudomonadota</taxon>
        <taxon>Alphaproteobacteria</taxon>
        <taxon>Hyphomicrobiales</taxon>
        <taxon>Phyllobacteriaceae</taxon>
        <taxon>Allomesorhizobium</taxon>
    </lineage>
</organism>
<dbReference type="InterPro" id="IPR011054">
    <property type="entry name" value="Rudment_hybrid_motif"/>
</dbReference>
<dbReference type="GO" id="GO:0046872">
    <property type="term" value="F:metal ion binding"/>
    <property type="evidence" value="ECO:0007669"/>
    <property type="project" value="InterPro"/>
</dbReference>
<dbReference type="SUPFAM" id="SSF52440">
    <property type="entry name" value="PreATP-grasp domain"/>
    <property type="match status" value="1"/>
</dbReference>
<feature type="binding site" evidence="5">
    <location>
        <begin position="169"/>
        <end position="175"/>
    </location>
    <ligand>
        <name>ATP</name>
        <dbReference type="ChEBI" id="CHEBI:30616"/>
    </ligand>
</feature>
<dbReference type="PANTHER" id="PTHR11609">
    <property type="entry name" value="PURINE BIOSYNTHESIS PROTEIN 6/7, PUR6/7"/>
    <property type="match status" value="1"/>
</dbReference>
<comment type="pathway">
    <text evidence="5 6">Purine metabolism; IMP biosynthesis via de novo pathway; 5-amino-1-(5-phospho-D-ribosyl)imidazole-4-carboxylate from 5-amino-1-(5-phospho-D-ribosyl)imidazole (N5-CAIR route): step 1/2.</text>
</comment>
<dbReference type="Gene3D" id="3.30.470.20">
    <property type="entry name" value="ATP-grasp fold, B domain"/>
    <property type="match status" value="1"/>
</dbReference>
<comment type="function">
    <text evidence="5">Catalyzes the ATP-dependent conversion of 5-aminoimidazole ribonucleotide (AIR) and HCO(3)(-) to N5-carboxyaminoimidazole ribonucleotide (N5-CAIR).</text>
</comment>
<dbReference type="InterPro" id="IPR011761">
    <property type="entry name" value="ATP-grasp"/>
</dbReference>
<feature type="domain" description="ATP-grasp" evidence="7">
    <location>
        <begin position="128"/>
        <end position="315"/>
    </location>
</feature>
<name>H0HM44_9HYPH</name>
<accession>H0HM44</accession>
<dbReference type="GO" id="GO:0005524">
    <property type="term" value="F:ATP binding"/>
    <property type="evidence" value="ECO:0007669"/>
    <property type="project" value="UniProtKB-UniRule"/>
</dbReference>
<dbReference type="InterPro" id="IPR016185">
    <property type="entry name" value="PreATP-grasp_dom_sf"/>
</dbReference>
<dbReference type="RefSeq" id="WP_008834856.1">
    <property type="nucleotide sequence ID" value="NZ_AHAM01000038.1"/>
</dbReference>
<dbReference type="EMBL" id="AHAM01000038">
    <property type="protein sequence ID" value="EHK58236.1"/>
    <property type="molecule type" value="Genomic_DNA"/>
</dbReference>
<dbReference type="Proteomes" id="UP000003250">
    <property type="component" value="Unassembled WGS sequence"/>
</dbReference>
<dbReference type="NCBIfam" id="TIGR01161">
    <property type="entry name" value="purK"/>
    <property type="match status" value="1"/>
</dbReference>
<keyword evidence="3 5" id="KW-0658">Purine biosynthesis</keyword>
<dbReference type="PANTHER" id="PTHR11609:SF5">
    <property type="entry name" value="PHOSPHORIBOSYLAMINOIMIDAZOLE CARBOXYLASE"/>
    <property type="match status" value="1"/>
</dbReference>
<dbReference type="InterPro" id="IPR005875">
    <property type="entry name" value="PurK"/>
</dbReference>
<evidence type="ECO:0000256" key="1">
    <source>
        <dbReference type="ARBA" id="ARBA00022598"/>
    </source>
</evidence>
<dbReference type="GO" id="GO:0006189">
    <property type="term" value="P:'de novo' IMP biosynthetic process"/>
    <property type="evidence" value="ECO:0007669"/>
    <property type="project" value="UniProtKB-UniRule"/>
</dbReference>
<reference evidence="8 9" key="1">
    <citation type="journal article" date="2012" name="J. Bacteriol.">
        <title>Draft Genome Sequence of Mesorhizobium alhagi CCNWXJ12-2T, a Novel Salt-Resistant Species Isolated from the Desert of Northwestern China.</title>
        <authorList>
            <person name="Zhou M."/>
            <person name="Chen W."/>
            <person name="Chen H."/>
            <person name="Wei G."/>
        </authorList>
    </citation>
    <scope>NUCLEOTIDE SEQUENCE [LARGE SCALE GENOMIC DNA]</scope>
    <source>
        <strain evidence="8 9">CCNWXJ12-2</strain>
    </source>
</reference>
<dbReference type="InterPro" id="IPR040686">
    <property type="entry name" value="PurK_C"/>
</dbReference>
<comment type="function">
    <text evidence="6">Catalyzes the ATP-dependent conversion of 5-aminoimidazole ribonucleotide (AIR) and HCO(3)- to N5-carboxyaminoimidazole ribonucleotide (N5-CAIR).</text>
</comment>
<evidence type="ECO:0000313" key="9">
    <source>
        <dbReference type="Proteomes" id="UP000003250"/>
    </source>
</evidence>
<evidence type="ECO:0000313" key="8">
    <source>
        <dbReference type="EMBL" id="EHK58236.1"/>
    </source>
</evidence>
<dbReference type="GO" id="GO:0034028">
    <property type="term" value="F:5-(carboxyamino)imidazole ribonucleotide synthase activity"/>
    <property type="evidence" value="ECO:0007669"/>
    <property type="project" value="UniProtKB-UniRule"/>
</dbReference>
<evidence type="ECO:0000256" key="3">
    <source>
        <dbReference type="ARBA" id="ARBA00022755"/>
    </source>
</evidence>
<gene>
    <name evidence="5 6" type="primary">purK</name>
    <name evidence="8" type="ORF">MAXJ12_06038</name>
</gene>
<feature type="binding site" evidence="5">
    <location>
        <begin position="285"/>
        <end position="286"/>
    </location>
    <ligand>
        <name>ATP</name>
        <dbReference type="ChEBI" id="CHEBI:30616"/>
    </ligand>
</feature>
<evidence type="ECO:0000256" key="5">
    <source>
        <dbReference type="HAMAP-Rule" id="MF_01928"/>
    </source>
</evidence>